<dbReference type="EMBL" id="BGPR01130888">
    <property type="protein sequence ID" value="GBN45660.1"/>
    <property type="molecule type" value="Genomic_DNA"/>
</dbReference>
<organism evidence="1 3">
    <name type="scientific">Araneus ventricosus</name>
    <name type="common">Orbweaver spider</name>
    <name type="synonym">Epeira ventricosa</name>
    <dbReference type="NCBI Taxonomy" id="182803"/>
    <lineage>
        <taxon>Eukaryota</taxon>
        <taxon>Metazoa</taxon>
        <taxon>Ecdysozoa</taxon>
        <taxon>Arthropoda</taxon>
        <taxon>Chelicerata</taxon>
        <taxon>Arachnida</taxon>
        <taxon>Araneae</taxon>
        <taxon>Araneomorphae</taxon>
        <taxon>Entelegynae</taxon>
        <taxon>Araneoidea</taxon>
        <taxon>Araneidae</taxon>
        <taxon>Araneus</taxon>
    </lineage>
</organism>
<comment type="caution">
    <text evidence="1">The sequence shown here is derived from an EMBL/GenBank/DDBJ whole genome shotgun (WGS) entry which is preliminary data.</text>
</comment>
<reference evidence="1 3" key="1">
    <citation type="journal article" date="2019" name="Sci. Rep.">
        <title>Orb-weaving spider Araneus ventricosus genome elucidates the spidroin gene catalogue.</title>
        <authorList>
            <person name="Kono N."/>
            <person name="Nakamura H."/>
            <person name="Ohtoshi R."/>
            <person name="Moran D.A.P."/>
            <person name="Shinohara A."/>
            <person name="Yoshida Y."/>
            <person name="Fujiwara M."/>
            <person name="Mori M."/>
            <person name="Tomita M."/>
            <person name="Arakawa K."/>
        </authorList>
    </citation>
    <scope>NUCLEOTIDE SEQUENCE [LARGE SCALE GENOMIC DNA]</scope>
</reference>
<dbReference type="AlphaFoldDB" id="A0A4Y2IPW1"/>
<evidence type="ECO:0000313" key="1">
    <source>
        <dbReference type="EMBL" id="GBM79016.1"/>
    </source>
</evidence>
<dbReference type="Proteomes" id="UP000499080">
    <property type="component" value="Unassembled WGS sequence"/>
</dbReference>
<proteinExistence type="predicted"/>
<protein>
    <submittedName>
        <fullName evidence="1">Uncharacterized protein</fullName>
    </submittedName>
</protein>
<keyword evidence="3" id="KW-1185">Reference proteome</keyword>
<dbReference type="EMBL" id="BGPR01186648">
    <property type="protein sequence ID" value="GBM79016.1"/>
    <property type="molecule type" value="Genomic_DNA"/>
</dbReference>
<gene>
    <name evidence="1" type="ORF">AVEN_240788_1</name>
    <name evidence="2" type="ORF">AVEN_58048_1</name>
</gene>
<evidence type="ECO:0000313" key="3">
    <source>
        <dbReference type="Proteomes" id="UP000499080"/>
    </source>
</evidence>
<evidence type="ECO:0000313" key="2">
    <source>
        <dbReference type="EMBL" id="GBN45660.1"/>
    </source>
</evidence>
<name>A0A4Y2IPW1_ARAVE</name>
<accession>A0A4Y2IPW1</accession>
<sequence length="115" mass="12685">MVRLLVVLRVDPEHDRLAPALGVGGVDDDHEAGVRGQVPNLEDGVVGGVVGAQPVELGVVHFHHEVLPKTPVRSFRALESERVLRYVHERTVLDGIRGTCNESYQRVRRIGPRSI</sequence>